<dbReference type="SUPFAM" id="SSF47874">
    <property type="entry name" value="Annexin"/>
    <property type="match status" value="1"/>
</dbReference>
<evidence type="ECO:0000256" key="4">
    <source>
        <dbReference type="ARBA" id="ARBA00023216"/>
    </source>
</evidence>
<dbReference type="Proteomes" id="UP001176059">
    <property type="component" value="Unassembled WGS sequence"/>
</dbReference>
<dbReference type="InterPro" id="IPR018502">
    <property type="entry name" value="Annexin_repeat"/>
</dbReference>
<organism evidence="7 8">
    <name type="scientific">Lentinula guzmanii</name>
    <dbReference type="NCBI Taxonomy" id="2804957"/>
    <lineage>
        <taxon>Eukaryota</taxon>
        <taxon>Fungi</taxon>
        <taxon>Dikarya</taxon>
        <taxon>Basidiomycota</taxon>
        <taxon>Agaricomycotina</taxon>
        <taxon>Agaricomycetes</taxon>
        <taxon>Agaricomycetidae</taxon>
        <taxon>Agaricales</taxon>
        <taxon>Marasmiineae</taxon>
        <taxon>Omphalotaceae</taxon>
        <taxon>Lentinula</taxon>
    </lineage>
</organism>
<dbReference type="GO" id="GO:0001786">
    <property type="term" value="F:phosphatidylserine binding"/>
    <property type="evidence" value="ECO:0007669"/>
    <property type="project" value="TreeGrafter"/>
</dbReference>
<dbReference type="GO" id="GO:0005634">
    <property type="term" value="C:nucleus"/>
    <property type="evidence" value="ECO:0007669"/>
    <property type="project" value="TreeGrafter"/>
</dbReference>
<gene>
    <name evidence="7" type="ORF">DFJ43DRAFT_1152027</name>
</gene>
<dbReference type="GO" id="GO:0012506">
    <property type="term" value="C:vesicle membrane"/>
    <property type="evidence" value="ECO:0007669"/>
    <property type="project" value="TreeGrafter"/>
</dbReference>
<dbReference type="PROSITE" id="PS51897">
    <property type="entry name" value="ANNEXIN_2"/>
    <property type="match status" value="3"/>
</dbReference>
<dbReference type="PANTHER" id="PTHR10502:SF102">
    <property type="entry name" value="ANNEXIN B11"/>
    <property type="match status" value="1"/>
</dbReference>
<feature type="region of interest" description="Disordered" evidence="6">
    <location>
        <begin position="1"/>
        <end position="100"/>
    </location>
</feature>
<keyword evidence="8" id="KW-1185">Reference proteome</keyword>
<dbReference type="EMBL" id="JANVFO010000012">
    <property type="protein sequence ID" value="KAJ3734900.1"/>
    <property type="molecule type" value="Genomic_DNA"/>
</dbReference>
<dbReference type="Gene3D" id="1.10.220.10">
    <property type="entry name" value="Annexin"/>
    <property type="match status" value="4"/>
</dbReference>
<dbReference type="GO" id="GO:0005737">
    <property type="term" value="C:cytoplasm"/>
    <property type="evidence" value="ECO:0007669"/>
    <property type="project" value="TreeGrafter"/>
</dbReference>
<comment type="caution">
    <text evidence="7">The sequence shown here is derived from an EMBL/GenBank/DDBJ whole genome shotgun (WGS) entry which is preliminary data.</text>
</comment>
<dbReference type="PANTHER" id="PTHR10502">
    <property type="entry name" value="ANNEXIN"/>
    <property type="match status" value="1"/>
</dbReference>
<keyword evidence="4" id="KW-0041">Annexin</keyword>
<name>A0AA38JQY0_9AGAR</name>
<protein>
    <recommendedName>
        <fullName evidence="9">Annexin</fullName>
    </recommendedName>
</protein>
<dbReference type="Pfam" id="PF00191">
    <property type="entry name" value="Annexin"/>
    <property type="match status" value="4"/>
</dbReference>
<feature type="compositionally biased region" description="Polar residues" evidence="6">
    <location>
        <begin position="40"/>
        <end position="52"/>
    </location>
</feature>
<dbReference type="GO" id="GO:0005544">
    <property type="term" value="F:calcium-dependent phospholipid binding"/>
    <property type="evidence" value="ECO:0007669"/>
    <property type="project" value="UniProtKB-KW"/>
</dbReference>
<reference evidence="7" key="2">
    <citation type="journal article" date="2023" name="Proc. Natl. Acad. Sci. U.S.A.">
        <title>A global phylogenomic analysis of the shiitake genus Lentinula.</title>
        <authorList>
            <person name="Sierra-Patev S."/>
            <person name="Min B."/>
            <person name="Naranjo-Ortiz M."/>
            <person name="Looney B."/>
            <person name="Konkel Z."/>
            <person name="Slot J.C."/>
            <person name="Sakamoto Y."/>
            <person name="Steenwyk J.L."/>
            <person name="Rokas A."/>
            <person name="Carro J."/>
            <person name="Camarero S."/>
            <person name="Ferreira P."/>
            <person name="Molpeceres G."/>
            <person name="Ruiz-Duenas F.J."/>
            <person name="Serrano A."/>
            <person name="Henrissat B."/>
            <person name="Drula E."/>
            <person name="Hughes K.W."/>
            <person name="Mata J.L."/>
            <person name="Ishikawa N.K."/>
            <person name="Vargas-Isla R."/>
            <person name="Ushijima S."/>
            <person name="Smith C.A."/>
            <person name="Donoghue J."/>
            <person name="Ahrendt S."/>
            <person name="Andreopoulos W."/>
            <person name="He G."/>
            <person name="LaButti K."/>
            <person name="Lipzen A."/>
            <person name="Ng V."/>
            <person name="Riley R."/>
            <person name="Sandor L."/>
            <person name="Barry K."/>
            <person name="Martinez A.T."/>
            <person name="Xiao Y."/>
            <person name="Gibbons J.G."/>
            <person name="Terashima K."/>
            <person name="Grigoriev I.V."/>
            <person name="Hibbett D."/>
        </authorList>
    </citation>
    <scope>NUCLEOTIDE SEQUENCE</scope>
    <source>
        <strain evidence="7">ET3784</strain>
    </source>
</reference>
<dbReference type="GO" id="GO:0005509">
    <property type="term" value="F:calcium ion binding"/>
    <property type="evidence" value="ECO:0007669"/>
    <property type="project" value="InterPro"/>
</dbReference>
<dbReference type="FunFam" id="1.10.220.10:FF:000002">
    <property type="entry name" value="Annexin"/>
    <property type="match status" value="1"/>
</dbReference>
<keyword evidence="3" id="KW-0106">Calcium</keyword>
<sequence>MSYYQPNHQKSDYNAPYTPPPNGFNNQGPLSPGGFHMPNPSDSSYYPASNYQAPPFHSGYAPTYLPPPTSQSHRGHSPGPPPPPSLSTYPGVSYQAPSSNQYTSYQQQVSLIYFRNAPVPAPVGYDLPPLADISPGYDPTMDIDKIRKATKGIGTDEAALIAVLAHLGSLPMASLSAAFKARTGKSLVDVLNSESSGYFGETLHGLIQGPLWYDVELVRSAIQGAGTDELLLTEVIVDLTPSDRQNLFIAYPMRYGRDLQADIRGDLSAKTERRNVHDDTFSKSSPDNVPVNFQQVENDVRTLYKAGQGKIGTDEITFCNIIINCSRSHLAALCDAYRSKYKSLTKVIKSEFSGHMRQTLLFIVEGAKPKHAMEFGPGVWRDAKLLEKSMKGLGTKDKQLVRRVVRYHWDRPRFEAIKAAFQTKYRKSLEGRIAGETSGDYKRLLVAIVKGGV</sequence>
<evidence type="ECO:0000313" key="7">
    <source>
        <dbReference type="EMBL" id="KAJ3734900.1"/>
    </source>
</evidence>
<reference evidence="7" key="1">
    <citation type="submission" date="2022-08" db="EMBL/GenBank/DDBJ databases">
        <authorList>
            <consortium name="DOE Joint Genome Institute"/>
            <person name="Min B."/>
            <person name="Sierra-Patev S."/>
            <person name="Naranjo-Ortiz M."/>
            <person name="Looney B."/>
            <person name="Konkel Z."/>
            <person name="Slot J.C."/>
            <person name="Sakamoto Y."/>
            <person name="Steenwyk J.L."/>
            <person name="Rokas A."/>
            <person name="Carro J."/>
            <person name="Camarero S."/>
            <person name="Ferreira P."/>
            <person name="Molpeceres G."/>
            <person name="Ruiz-duenas F.J."/>
            <person name="Serrano A."/>
            <person name="Henrissat B."/>
            <person name="Drula E."/>
            <person name="Hughes K.W."/>
            <person name="Mata J.L."/>
            <person name="Ishikawa N.K."/>
            <person name="Vargas-Isla R."/>
            <person name="Ushijima S."/>
            <person name="Smith C.A."/>
            <person name="Ahrendt S."/>
            <person name="Andreopoulos W."/>
            <person name="He G."/>
            <person name="LaButti K."/>
            <person name="Lipzen A."/>
            <person name="Ng V."/>
            <person name="Riley R."/>
            <person name="Sandor L."/>
            <person name="Barry K."/>
            <person name="Martinez A.T."/>
            <person name="Xiao Y."/>
            <person name="Gibbons J.G."/>
            <person name="Terashima K."/>
            <person name="Hibbett D.S."/>
            <person name="Grigoriev I.V."/>
        </authorList>
    </citation>
    <scope>NUCLEOTIDE SEQUENCE</scope>
    <source>
        <strain evidence="7">ET3784</strain>
    </source>
</reference>
<comment type="similarity">
    <text evidence="1">Belongs to the annexin family.</text>
</comment>
<keyword evidence="5" id="KW-0111">Calcium/phospholipid-binding</keyword>
<dbReference type="PRINTS" id="PR00196">
    <property type="entry name" value="ANNEXIN"/>
</dbReference>
<accession>A0AA38JQY0</accession>
<evidence type="ECO:0008006" key="9">
    <source>
        <dbReference type="Google" id="ProtNLM"/>
    </source>
</evidence>
<evidence type="ECO:0000313" key="8">
    <source>
        <dbReference type="Proteomes" id="UP001176059"/>
    </source>
</evidence>
<evidence type="ECO:0000256" key="2">
    <source>
        <dbReference type="ARBA" id="ARBA00022737"/>
    </source>
</evidence>
<dbReference type="AlphaFoldDB" id="A0AA38JQY0"/>
<evidence type="ECO:0000256" key="6">
    <source>
        <dbReference type="SAM" id="MobiDB-lite"/>
    </source>
</evidence>
<dbReference type="GO" id="GO:0005886">
    <property type="term" value="C:plasma membrane"/>
    <property type="evidence" value="ECO:0007669"/>
    <property type="project" value="TreeGrafter"/>
</dbReference>
<evidence type="ECO:0000256" key="1">
    <source>
        <dbReference type="ARBA" id="ARBA00007831"/>
    </source>
</evidence>
<dbReference type="InterPro" id="IPR037104">
    <property type="entry name" value="Annexin_sf"/>
</dbReference>
<evidence type="ECO:0000256" key="3">
    <source>
        <dbReference type="ARBA" id="ARBA00022837"/>
    </source>
</evidence>
<keyword evidence="2" id="KW-0677">Repeat</keyword>
<dbReference type="InterPro" id="IPR001464">
    <property type="entry name" value="Annexin"/>
</dbReference>
<dbReference type="SMART" id="SM00335">
    <property type="entry name" value="ANX"/>
    <property type="match status" value="4"/>
</dbReference>
<evidence type="ECO:0000256" key="5">
    <source>
        <dbReference type="ARBA" id="ARBA00023302"/>
    </source>
</evidence>
<proteinExistence type="inferred from homology"/>